<dbReference type="EMBL" id="GBRH01228550">
    <property type="protein sequence ID" value="JAD69345.1"/>
    <property type="molecule type" value="Transcribed_RNA"/>
</dbReference>
<reference evidence="1" key="2">
    <citation type="journal article" date="2015" name="Data Brief">
        <title>Shoot transcriptome of the giant reed, Arundo donax.</title>
        <authorList>
            <person name="Barrero R.A."/>
            <person name="Guerrero F.D."/>
            <person name="Moolhuijzen P."/>
            <person name="Goolsby J.A."/>
            <person name="Tidwell J."/>
            <person name="Bellgard S.E."/>
            <person name="Bellgard M.I."/>
        </authorList>
    </citation>
    <scope>NUCLEOTIDE SEQUENCE</scope>
    <source>
        <tissue evidence="1">Shoot tissue taken approximately 20 cm above the soil surface</tissue>
    </source>
</reference>
<proteinExistence type="predicted"/>
<dbReference type="AlphaFoldDB" id="A0A0A9C7F6"/>
<organism evidence="1">
    <name type="scientific">Arundo donax</name>
    <name type="common">Giant reed</name>
    <name type="synonym">Donax arundinaceus</name>
    <dbReference type="NCBI Taxonomy" id="35708"/>
    <lineage>
        <taxon>Eukaryota</taxon>
        <taxon>Viridiplantae</taxon>
        <taxon>Streptophyta</taxon>
        <taxon>Embryophyta</taxon>
        <taxon>Tracheophyta</taxon>
        <taxon>Spermatophyta</taxon>
        <taxon>Magnoliopsida</taxon>
        <taxon>Liliopsida</taxon>
        <taxon>Poales</taxon>
        <taxon>Poaceae</taxon>
        <taxon>PACMAD clade</taxon>
        <taxon>Arundinoideae</taxon>
        <taxon>Arundineae</taxon>
        <taxon>Arundo</taxon>
    </lineage>
</organism>
<protein>
    <submittedName>
        <fullName evidence="1">Uncharacterized protein</fullName>
    </submittedName>
</protein>
<reference evidence="1" key="1">
    <citation type="submission" date="2014-09" db="EMBL/GenBank/DDBJ databases">
        <authorList>
            <person name="Magalhaes I.L.F."/>
            <person name="Oliveira U."/>
            <person name="Santos F.R."/>
            <person name="Vidigal T.H.D.A."/>
            <person name="Brescovit A.D."/>
            <person name="Santos A.J."/>
        </authorList>
    </citation>
    <scope>NUCLEOTIDE SEQUENCE</scope>
    <source>
        <tissue evidence="1">Shoot tissue taken approximately 20 cm above the soil surface</tissue>
    </source>
</reference>
<accession>A0A0A9C7F6</accession>
<evidence type="ECO:0000313" key="1">
    <source>
        <dbReference type="EMBL" id="JAD69345.1"/>
    </source>
</evidence>
<sequence length="35" mass="3867">MSKGQSVTSSHKLNQNTIRFTQTNEAISCLSTLKI</sequence>
<name>A0A0A9C7F6_ARUDO</name>